<dbReference type="Pfam" id="PF08069">
    <property type="entry name" value="Ribosomal_S13_N"/>
    <property type="match status" value="1"/>
</dbReference>
<dbReference type="AlphaFoldDB" id="A0A4P2VE46"/>
<keyword evidence="3 5" id="KW-0687">Ribonucleoprotein</keyword>
<dbReference type="PANTHER" id="PTHR11885:SF6">
    <property type="entry name" value="SMALL RIBOSOMAL SUBUNIT PROTEIN US15"/>
    <property type="match status" value="1"/>
</dbReference>
<dbReference type="GO" id="GO:0006412">
    <property type="term" value="P:translation"/>
    <property type="evidence" value="ECO:0007669"/>
    <property type="project" value="InterPro"/>
</dbReference>
<organism evidence="7 8">
    <name type="scientific">Conexivisphaera calida</name>
    <dbReference type="NCBI Taxonomy" id="1874277"/>
    <lineage>
        <taxon>Archaea</taxon>
        <taxon>Nitrososphaerota</taxon>
        <taxon>Conexivisphaeria</taxon>
        <taxon>Conexivisphaerales</taxon>
        <taxon>Conexivisphaeraceae</taxon>
        <taxon>Conexivisphaera</taxon>
    </lineage>
</organism>
<dbReference type="Pfam" id="PF00312">
    <property type="entry name" value="Ribosomal_S15"/>
    <property type="match status" value="1"/>
</dbReference>
<dbReference type="Gene3D" id="1.10.287.10">
    <property type="entry name" value="S15/NS1, RNA-binding"/>
    <property type="match status" value="1"/>
</dbReference>
<dbReference type="PANTHER" id="PTHR11885">
    <property type="entry name" value="RIBOSOMAL PROTEIN S15P/S13E"/>
    <property type="match status" value="1"/>
</dbReference>
<evidence type="ECO:0000256" key="3">
    <source>
        <dbReference type="ARBA" id="ARBA00023274"/>
    </source>
</evidence>
<dbReference type="GO" id="GO:0022627">
    <property type="term" value="C:cytosolic small ribosomal subunit"/>
    <property type="evidence" value="ECO:0007669"/>
    <property type="project" value="TreeGrafter"/>
</dbReference>
<dbReference type="KEGG" id="ccai:NAS2_0280"/>
<gene>
    <name evidence="7" type="ORF">NAS2_0280</name>
</gene>
<dbReference type="SMART" id="SM01387">
    <property type="entry name" value="Ribosomal_S15"/>
    <property type="match status" value="1"/>
</dbReference>
<name>A0A4P2VE46_9ARCH</name>
<keyword evidence="8" id="KW-1185">Reference proteome</keyword>
<feature type="domain" description="Small ribosomal subunit protein uS15 N-terminal" evidence="6">
    <location>
        <begin position="1"/>
        <end position="33"/>
    </location>
</feature>
<evidence type="ECO:0000256" key="2">
    <source>
        <dbReference type="ARBA" id="ARBA00022980"/>
    </source>
</evidence>
<dbReference type="InterPro" id="IPR000589">
    <property type="entry name" value="Ribosomal_uS15"/>
</dbReference>
<evidence type="ECO:0000256" key="5">
    <source>
        <dbReference type="RuleBase" id="RU003919"/>
    </source>
</evidence>
<dbReference type="Proteomes" id="UP000509448">
    <property type="component" value="Chromosome"/>
</dbReference>
<dbReference type="EMBL" id="AP018732">
    <property type="protein sequence ID" value="BBE41673.1"/>
    <property type="molecule type" value="Genomic_DNA"/>
</dbReference>
<evidence type="ECO:0000313" key="7">
    <source>
        <dbReference type="EMBL" id="BBE41673.1"/>
    </source>
</evidence>
<dbReference type="PROSITE" id="PS00362">
    <property type="entry name" value="RIBOSOMAL_S15"/>
    <property type="match status" value="1"/>
</dbReference>
<dbReference type="InterPro" id="IPR012606">
    <property type="entry name" value="Ribosomal_uS15_N"/>
</dbReference>
<sequence length="122" mass="13917">MSQKDVEDLIVKMAHEGLTPSIIGERLRDEYGIPSVKKLIGKSVVDVLREGNVAPPIPEDLNNLLRKARRIMDHLNTFHSDRKSKHALELVEASIYRLANYYKRKGIIPNNWQYKAVVAQLA</sequence>
<proteinExistence type="inferred from homology"/>
<reference evidence="7 8" key="1">
    <citation type="journal article" date="2019" name="ISME J.">
        <title>Isolation and characterization of a thermophilic sulfur- and iron-reducing thaumarchaeote from a terrestrial acidic hot spring.</title>
        <authorList>
            <person name="Kato S."/>
            <person name="Itoh T."/>
            <person name="Yuki M."/>
            <person name="Nagamori M."/>
            <person name="Ohnishi M."/>
            <person name="Uematsu K."/>
            <person name="Suzuki K."/>
            <person name="Takashina T."/>
            <person name="Ohkuma M."/>
        </authorList>
    </citation>
    <scope>NUCLEOTIDE SEQUENCE [LARGE SCALE GENOMIC DNA]</scope>
    <source>
        <strain evidence="7 8">NAS-02</strain>
    </source>
</reference>
<evidence type="ECO:0000259" key="6">
    <source>
        <dbReference type="SMART" id="SM01386"/>
    </source>
</evidence>
<dbReference type="SMART" id="SM01386">
    <property type="entry name" value="Ribosomal_S13_N"/>
    <property type="match status" value="1"/>
</dbReference>
<dbReference type="SUPFAM" id="SSF47060">
    <property type="entry name" value="S15/NS1 RNA-binding domain"/>
    <property type="match status" value="1"/>
</dbReference>
<evidence type="ECO:0000313" key="8">
    <source>
        <dbReference type="Proteomes" id="UP000509448"/>
    </source>
</evidence>
<comment type="similarity">
    <text evidence="1 5">Belongs to the universal ribosomal protein uS15 family.</text>
</comment>
<evidence type="ECO:0000256" key="1">
    <source>
        <dbReference type="ARBA" id="ARBA00008434"/>
    </source>
</evidence>
<evidence type="ECO:0000256" key="4">
    <source>
        <dbReference type="ARBA" id="ARBA00035313"/>
    </source>
</evidence>
<dbReference type="GO" id="GO:0070181">
    <property type="term" value="F:small ribosomal subunit rRNA binding"/>
    <property type="evidence" value="ECO:0007669"/>
    <property type="project" value="TreeGrafter"/>
</dbReference>
<keyword evidence="2 5" id="KW-0689">Ribosomal protein</keyword>
<dbReference type="InterPro" id="IPR009068">
    <property type="entry name" value="uS15_NS1_RNA-bd_sf"/>
</dbReference>
<dbReference type="Gene3D" id="4.10.860.130">
    <property type="match status" value="1"/>
</dbReference>
<dbReference type="GO" id="GO:0003735">
    <property type="term" value="F:structural constituent of ribosome"/>
    <property type="evidence" value="ECO:0007669"/>
    <property type="project" value="InterPro"/>
</dbReference>
<accession>A0A4P2VE46</accession>
<protein>
    <recommendedName>
        <fullName evidence="4">30S ribosomal protein S15</fullName>
    </recommendedName>
</protein>
<dbReference type="InterPro" id="IPR023029">
    <property type="entry name" value="Ribosomal_uS15_arc_euk"/>
</dbReference>